<comment type="caution">
    <text evidence="1">The sequence shown here is derived from an EMBL/GenBank/DDBJ whole genome shotgun (WGS) entry which is preliminary data.</text>
</comment>
<feature type="non-terminal residue" evidence="1">
    <location>
        <position position="1"/>
    </location>
</feature>
<dbReference type="CDD" id="cd09272">
    <property type="entry name" value="RNase_HI_RT_Ty1"/>
    <property type="match status" value="1"/>
</dbReference>
<proteinExistence type="predicted"/>
<keyword evidence="2" id="KW-1185">Reference proteome</keyword>
<protein>
    <submittedName>
        <fullName evidence="1">Uncharacterized protein</fullName>
    </submittedName>
</protein>
<reference evidence="1" key="1">
    <citation type="submission" date="2018-05" db="EMBL/GenBank/DDBJ databases">
        <title>Draft genome of Mucuna pruriens seed.</title>
        <authorList>
            <person name="Nnadi N.E."/>
            <person name="Vos R."/>
            <person name="Hasami M.H."/>
            <person name="Devisetty U.K."/>
            <person name="Aguiy J.C."/>
        </authorList>
    </citation>
    <scope>NUCLEOTIDE SEQUENCE [LARGE SCALE GENOMIC DNA]</scope>
    <source>
        <strain evidence="1">JCA_2017</strain>
    </source>
</reference>
<organism evidence="1 2">
    <name type="scientific">Mucuna pruriens</name>
    <name type="common">Velvet bean</name>
    <name type="synonym">Dolichos pruriens</name>
    <dbReference type="NCBI Taxonomy" id="157652"/>
    <lineage>
        <taxon>Eukaryota</taxon>
        <taxon>Viridiplantae</taxon>
        <taxon>Streptophyta</taxon>
        <taxon>Embryophyta</taxon>
        <taxon>Tracheophyta</taxon>
        <taxon>Spermatophyta</taxon>
        <taxon>Magnoliopsida</taxon>
        <taxon>eudicotyledons</taxon>
        <taxon>Gunneridae</taxon>
        <taxon>Pentapetalae</taxon>
        <taxon>rosids</taxon>
        <taxon>fabids</taxon>
        <taxon>Fabales</taxon>
        <taxon>Fabaceae</taxon>
        <taxon>Papilionoideae</taxon>
        <taxon>50 kb inversion clade</taxon>
        <taxon>NPAAA clade</taxon>
        <taxon>indigoferoid/millettioid clade</taxon>
        <taxon>Phaseoleae</taxon>
        <taxon>Mucuna</taxon>
    </lineage>
</organism>
<gene>
    <name evidence="1" type="ORF">CR513_12671</name>
</gene>
<evidence type="ECO:0000313" key="1">
    <source>
        <dbReference type="EMBL" id="RDY03722.1"/>
    </source>
</evidence>
<dbReference type="AlphaFoldDB" id="A0A371HLZ6"/>
<accession>A0A371HLZ6</accession>
<name>A0A371HLZ6_MUCPR</name>
<dbReference type="Proteomes" id="UP000257109">
    <property type="component" value="Unassembled WGS sequence"/>
</dbReference>
<dbReference type="EMBL" id="QJKJ01002224">
    <property type="protein sequence ID" value="RDY03722.1"/>
    <property type="molecule type" value="Genomic_DNA"/>
</dbReference>
<evidence type="ECO:0000313" key="2">
    <source>
        <dbReference type="Proteomes" id="UP000257109"/>
    </source>
</evidence>
<dbReference type="PANTHER" id="PTHR11439">
    <property type="entry name" value="GAG-POL-RELATED RETROTRANSPOSON"/>
    <property type="match status" value="1"/>
</dbReference>
<dbReference type="PANTHER" id="PTHR11439:SF470">
    <property type="entry name" value="CYSTEINE-RICH RLK (RECEPTOR-LIKE PROTEIN KINASE) 8"/>
    <property type="match status" value="1"/>
</dbReference>
<dbReference type="OrthoDB" id="1306039at2759"/>
<sequence>MFLGNALISWKCKKQDSVSKSSTEAEYCAMSAACSEIIWLLANHMFQHLFKQLYLKSHQPTTCLNQFCYMLTTLVLKLIVTRSEKHMIIESSAYHMSQHLFKQLIFSL</sequence>